<organism evidence="2 3">
    <name type="scientific">Calocera cornea HHB12733</name>
    <dbReference type="NCBI Taxonomy" id="1353952"/>
    <lineage>
        <taxon>Eukaryota</taxon>
        <taxon>Fungi</taxon>
        <taxon>Dikarya</taxon>
        <taxon>Basidiomycota</taxon>
        <taxon>Agaricomycotina</taxon>
        <taxon>Dacrymycetes</taxon>
        <taxon>Dacrymycetales</taxon>
        <taxon>Dacrymycetaceae</taxon>
        <taxon>Calocera</taxon>
    </lineage>
</organism>
<feature type="region of interest" description="Disordered" evidence="1">
    <location>
        <begin position="133"/>
        <end position="152"/>
    </location>
</feature>
<name>A0A166JEZ7_9BASI</name>
<dbReference type="AlphaFoldDB" id="A0A166JEZ7"/>
<proteinExistence type="predicted"/>
<sequence>MAETVLANPNNQTGYVQYRRWQATRDVLETLGLLDFSHVTLASHTISTSQVLAWLQWHHTTFQHNTKRFRIIQHTYAAMKRLEPPPRGEMGAALQTLSYFQQLGGRPPPSYADASQLSVNALVQLATRSHPDPASLDAALSHDRSESQSRRFETVTHLSTHISAADVY</sequence>
<accession>A0A166JEZ7</accession>
<protein>
    <submittedName>
        <fullName evidence="2">Uncharacterized protein</fullName>
    </submittedName>
</protein>
<dbReference type="Proteomes" id="UP000076842">
    <property type="component" value="Unassembled WGS sequence"/>
</dbReference>
<dbReference type="EMBL" id="KV424441">
    <property type="protein sequence ID" value="KZT44660.1"/>
    <property type="molecule type" value="Genomic_DNA"/>
</dbReference>
<reference evidence="2 3" key="1">
    <citation type="journal article" date="2016" name="Mol. Biol. Evol.">
        <title>Comparative Genomics of Early-Diverging Mushroom-Forming Fungi Provides Insights into the Origins of Lignocellulose Decay Capabilities.</title>
        <authorList>
            <person name="Nagy L.G."/>
            <person name="Riley R."/>
            <person name="Tritt A."/>
            <person name="Adam C."/>
            <person name="Daum C."/>
            <person name="Floudas D."/>
            <person name="Sun H."/>
            <person name="Yadav J.S."/>
            <person name="Pangilinan J."/>
            <person name="Larsson K.H."/>
            <person name="Matsuura K."/>
            <person name="Barry K."/>
            <person name="Labutti K."/>
            <person name="Kuo R."/>
            <person name="Ohm R.A."/>
            <person name="Bhattacharya S.S."/>
            <person name="Shirouzu T."/>
            <person name="Yoshinaga Y."/>
            <person name="Martin F.M."/>
            <person name="Grigoriev I.V."/>
            <person name="Hibbett D.S."/>
        </authorList>
    </citation>
    <scope>NUCLEOTIDE SEQUENCE [LARGE SCALE GENOMIC DNA]</scope>
    <source>
        <strain evidence="2 3">HHB12733</strain>
    </source>
</reference>
<keyword evidence="3" id="KW-1185">Reference proteome</keyword>
<dbReference type="InParanoid" id="A0A166JEZ7"/>
<evidence type="ECO:0000313" key="3">
    <source>
        <dbReference type="Proteomes" id="UP000076842"/>
    </source>
</evidence>
<gene>
    <name evidence="2" type="ORF">CALCODRAFT_489202</name>
</gene>
<evidence type="ECO:0000313" key="2">
    <source>
        <dbReference type="EMBL" id="KZT44660.1"/>
    </source>
</evidence>
<evidence type="ECO:0000256" key="1">
    <source>
        <dbReference type="SAM" id="MobiDB-lite"/>
    </source>
</evidence>
<feature type="compositionally biased region" description="Basic and acidic residues" evidence="1">
    <location>
        <begin position="140"/>
        <end position="152"/>
    </location>
</feature>